<organism evidence="1">
    <name type="scientific">Odontella aurita</name>
    <dbReference type="NCBI Taxonomy" id="265563"/>
    <lineage>
        <taxon>Eukaryota</taxon>
        <taxon>Sar</taxon>
        <taxon>Stramenopiles</taxon>
        <taxon>Ochrophyta</taxon>
        <taxon>Bacillariophyta</taxon>
        <taxon>Mediophyceae</taxon>
        <taxon>Biddulphiophycidae</taxon>
        <taxon>Eupodiscales</taxon>
        <taxon>Odontellaceae</taxon>
        <taxon>Odontella</taxon>
    </lineage>
</organism>
<sequence length="235" mass="26563">MREDRASQRMLSYFETGLRLFGHSFYEKRTVTLEDLEDCSAILDSRLVRLMPFEDDLGRPVIVLRKVADEGDEYTTYDLTQEKISQLGLNRNHFAKAHWYILHAAMERDCCLQNGIVFLVDLRNITPQHILKVGPVIAGASADVDCCLPLKIRARHIILGHNHSLARVAIQALLSFATLAVEERSVLHARALEDNLEELGIRYGINVNILPADVGGTVDAEYFAHWLEERRAAGI</sequence>
<accession>A0A7S4J535</accession>
<evidence type="ECO:0000313" key="1">
    <source>
        <dbReference type="EMBL" id="CAE2251435.1"/>
    </source>
</evidence>
<dbReference type="SUPFAM" id="SSF52087">
    <property type="entry name" value="CRAL/TRIO domain"/>
    <property type="match status" value="1"/>
</dbReference>
<dbReference type="Gene3D" id="3.40.525.10">
    <property type="entry name" value="CRAL-TRIO lipid binding domain"/>
    <property type="match status" value="1"/>
</dbReference>
<dbReference type="AlphaFoldDB" id="A0A7S4J535"/>
<gene>
    <name evidence="1" type="ORF">OAUR00152_LOCUS21538</name>
</gene>
<name>A0A7S4J535_9STRA</name>
<proteinExistence type="predicted"/>
<dbReference type="EMBL" id="HBKQ01031636">
    <property type="protein sequence ID" value="CAE2251435.1"/>
    <property type="molecule type" value="Transcribed_RNA"/>
</dbReference>
<dbReference type="InterPro" id="IPR036865">
    <property type="entry name" value="CRAL-TRIO_dom_sf"/>
</dbReference>
<protein>
    <submittedName>
        <fullName evidence="1">Uncharacterized protein</fullName>
    </submittedName>
</protein>
<reference evidence="1" key="1">
    <citation type="submission" date="2021-01" db="EMBL/GenBank/DDBJ databases">
        <authorList>
            <person name="Corre E."/>
            <person name="Pelletier E."/>
            <person name="Niang G."/>
            <person name="Scheremetjew M."/>
            <person name="Finn R."/>
            <person name="Kale V."/>
            <person name="Holt S."/>
            <person name="Cochrane G."/>
            <person name="Meng A."/>
            <person name="Brown T."/>
            <person name="Cohen L."/>
        </authorList>
    </citation>
    <scope>NUCLEOTIDE SEQUENCE</scope>
    <source>
        <strain evidence="1">Isolate 1302-5</strain>
    </source>
</reference>